<keyword evidence="3 11" id="KW-0812">Transmembrane</keyword>
<keyword evidence="2" id="KW-0813">Transport</keyword>
<feature type="transmembrane region" description="Helical" evidence="11">
    <location>
        <begin position="177"/>
        <end position="193"/>
    </location>
</feature>
<evidence type="ECO:0000256" key="2">
    <source>
        <dbReference type="ARBA" id="ARBA00022448"/>
    </source>
</evidence>
<evidence type="ECO:0000256" key="5">
    <source>
        <dbReference type="ARBA" id="ARBA00023065"/>
    </source>
</evidence>
<evidence type="ECO:0000259" key="12">
    <source>
        <dbReference type="Pfam" id="PF10613"/>
    </source>
</evidence>
<evidence type="ECO:0000313" key="14">
    <source>
        <dbReference type="WBParaSite" id="PSAMB.scaffold1864size27134.g15241.t1"/>
    </source>
</evidence>
<evidence type="ECO:0000256" key="4">
    <source>
        <dbReference type="ARBA" id="ARBA00022989"/>
    </source>
</evidence>
<proteinExistence type="predicted"/>
<keyword evidence="8" id="KW-0325">Glycoprotein</keyword>
<reference evidence="14" key="1">
    <citation type="submission" date="2022-11" db="UniProtKB">
        <authorList>
            <consortium name="WormBaseParasite"/>
        </authorList>
    </citation>
    <scope>IDENTIFICATION</scope>
</reference>
<evidence type="ECO:0000256" key="1">
    <source>
        <dbReference type="ARBA" id="ARBA00004141"/>
    </source>
</evidence>
<organism evidence="13 14">
    <name type="scientific">Plectus sambesii</name>
    <dbReference type="NCBI Taxonomy" id="2011161"/>
    <lineage>
        <taxon>Eukaryota</taxon>
        <taxon>Metazoa</taxon>
        <taxon>Ecdysozoa</taxon>
        <taxon>Nematoda</taxon>
        <taxon>Chromadorea</taxon>
        <taxon>Plectida</taxon>
        <taxon>Plectina</taxon>
        <taxon>Plectoidea</taxon>
        <taxon>Plectidae</taxon>
        <taxon>Plectus</taxon>
    </lineage>
</organism>
<evidence type="ECO:0000256" key="11">
    <source>
        <dbReference type="SAM" id="Phobius"/>
    </source>
</evidence>
<keyword evidence="9" id="KW-1071">Ligand-gated ion channel</keyword>
<dbReference type="SUPFAM" id="SSF53850">
    <property type="entry name" value="Periplasmic binding protein-like II"/>
    <property type="match status" value="1"/>
</dbReference>
<name>A0A914VDM7_9BILA</name>
<dbReference type="GO" id="GO:0016020">
    <property type="term" value="C:membrane"/>
    <property type="evidence" value="ECO:0007669"/>
    <property type="project" value="UniProtKB-SubCell"/>
</dbReference>
<evidence type="ECO:0000256" key="7">
    <source>
        <dbReference type="ARBA" id="ARBA00023170"/>
    </source>
</evidence>
<sequence length="215" mass="24639">MPEKRLIRLGYVETDYPYVTECAVSPNWKACREPGINMVIWQELALRMNYEFVFVKSNYYGSFINGQWTGLVGALFNETVDASLALLTVSYERWNTSRFSVTLTESDFGFARGYFRENDQFQLHVFVFSPLVFFCIFISILLIGCIVSFRAKSVHGFWDAFSFAAQKDQKARHLKNPLIIFAFLVILLVYQAGTNSQRLSLKVSSGKTTLAAVRR</sequence>
<keyword evidence="10" id="KW-0407">Ion channel</keyword>
<dbReference type="Proteomes" id="UP000887566">
    <property type="component" value="Unplaced"/>
</dbReference>
<dbReference type="Pfam" id="PF10613">
    <property type="entry name" value="Lig_chan-Glu_bd"/>
    <property type="match status" value="1"/>
</dbReference>
<evidence type="ECO:0000256" key="8">
    <source>
        <dbReference type="ARBA" id="ARBA00023180"/>
    </source>
</evidence>
<keyword evidence="4 11" id="KW-1133">Transmembrane helix</keyword>
<evidence type="ECO:0000256" key="9">
    <source>
        <dbReference type="ARBA" id="ARBA00023286"/>
    </source>
</evidence>
<feature type="domain" description="Ionotropic glutamate receptor L-glutamate and glycine-binding" evidence="12">
    <location>
        <begin position="16"/>
        <end position="105"/>
    </location>
</feature>
<protein>
    <submittedName>
        <fullName evidence="14">Ionotropic glutamate receptor L-glutamate and glycine-binding domain-containing protein</fullName>
    </submittedName>
</protein>
<feature type="transmembrane region" description="Helical" evidence="11">
    <location>
        <begin position="125"/>
        <end position="149"/>
    </location>
</feature>
<evidence type="ECO:0000256" key="6">
    <source>
        <dbReference type="ARBA" id="ARBA00023136"/>
    </source>
</evidence>
<keyword evidence="13" id="KW-1185">Reference proteome</keyword>
<dbReference type="WBParaSite" id="PSAMB.scaffold1864size27134.g15241.t1">
    <property type="protein sequence ID" value="PSAMB.scaffold1864size27134.g15241.t1"/>
    <property type="gene ID" value="PSAMB.scaffold1864size27134.g15241"/>
</dbReference>
<dbReference type="GO" id="GO:0015276">
    <property type="term" value="F:ligand-gated monoatomic ion channel activity"/>
    <property type="evidence" value="ECO:0007669"/>
    <property type="project" value="InterPro"/>
</dbReference>
<dbReference type="InterPro" id="IPR019594">
    <property type="entry name" value="Glu/Gly-bd"/>
</dbReference>
<evidence type="ECO:0000256" key="10">
    <source>
        <dbReference type="ARBA" id="ARBA00023303"/>
    </source>
</evidence>
<keyword evidence="6 11" id="KW-0472">Membrane</keyword>
<accession>A0A914VDM7</accession>
<keyword evidence="7" id="KW-0675">Receptor</keyword>
<comment type="subcellular location">
    <subcellularLocation>
        <location evidence="1">Membrane</location>
        <topology evidence="1">Multi-pass membrane protein</topology>
    </subcellularLocation>
</comment>
<evidence type="ECO:0000313" key="13">
    <source>
        <dbReference type="Proteomes" id="UP000887566"/>
    </source>
</evidence>
<keyword evidence="5" id="KW-0406">Ion transport</keyword>
<evidence type="ECO:0000256" key="3">
    <source>
        <dbReference type="ARBA" id="ARBA00022692"/>
    </source>
</evidence>
<dbReference type="Gene3D" id="3.40.190.10">
    <property type="entry name" value="Periplasmic binding protein-like II"/>
    <property type="match status" value="1"/>
</dbReference>
<dbReference type="AlphaFoldDB" id="A0A914VDM7"/>